<sequence length="108" mass="12694">MDRIAKIKELLDEKKALDIMDYDLRDKDYFVDYVIVATTMADKHGAALLDHLKKTLKPMGETFLGIDESEDWIVIDLGDILIHLMSEEYRAKYQMDKFLEEIKSRIRP</sequence>
<dbReference type="EMBL" id="BDME01000002">
    <property type="protein sequence ID" value="GAX87759.1"/>
    <property type="molecule type" value="Genomic_DNA"/>
</dbReference>
<keyword evidence="4" id="KW-1185">Reference proteome</keyword>
<dbReference type="RefSeq" id="WP_096259126.1">
    <property type="nucleotide sequence ID" value="NZ_BDME01000002.1"/>
</dbReference>
<comment type="subcellular location">
    <subcellularLocation>
        <location evidence="2">Cytoplasm</location>
    </subcellularLocation>
</comment>
<gene>
    <name evidence="2" type="primary">rsfS</name>
    <name evidence="3" type="ORF">LNAT_P1056</name>
</gene>
<dbReference type="SUPFAM" id="SSF81301">
    <property type="entry name" value="Nucleotidyltransferase"/>
    <property type="match status" value="1"/>
</dbReference>
<keyword evidence="2" id="KW-0810">Translation regulation</keyword>
<dbReference type="OrthoDB" id="9793681at2"/>
<dbReference type="NCBIfam" id="TIGR00090">
    <property type="entry name" value="rsfS_iojap_ybeB"/>
    <property type="match status" value="1"/>
</dbReference>
<dbReference type="GO" id="GO:0043023">
    <property type="term" value="F:ribosomal large subunit binding"/>
    <property type="evidence" value="ECO:0007669"/>
    <property type="project" value="TreeGrafter"/>
</dbReference>
<proteinExistence type="inferred from homology"/>
<evidence type="ECO:0000313" key="3">
    <source>
        <dbReference type="EMBL" id="GAX87759.1"/>
    </source>
</evidence>
<dbReference type="PANTHER" id="PTHR21043">
    <property type="entry name" value="IOJAP SUPERFAMILY ORTHOLOG"/>
    <property type="match status" value="1"/>
</dbReference>
<dbReference type="HAMAP" id="MF_01477">
    <property type="entry name" value="Iojap_RsfS"/>
    <property type="match status" value="1"/>
</dbReference>
<dbReference type="Pfam" id="PF02410">
    <property type="entry name" value="RsfS"/>
    <property type="match status" value="1"/>
</dbReference>
<dbReference type="Gene3D" id="3.30.460.10">
    <property type="entry name" value="Beta Polymerase, domain 2"/>
    <property type="match status" value="1"/>
</dbReference>
<accession>A0A292YET7</accession>
<dbReference type="GO" id="GO:0005737">
    <property type="term" value="C:cytoplasm"/>
    <property type="evidence" value="ECO:0007669"/>
    <property type="project" value="UniProtKB-SubCell"/>
</dbReference>
<evidence type="ECO:0000256" key="2">
    <source>
        <dbReference type="HAMAP-Rule" id="MF_01477"/>
    </source>
</evidence>
<dbReference type="Proteomes" id="UP000217944">
    <property type="component" value="Unassembled WGS sequence"/>
</dbReference>
<dbReference type="InterPro" id="IPR043519">
    <property type="entry name" value="NT_sf"/>
</dbReference>
<comment type="similarity">
    <text evidence="1 2">Belongs to the Iojap/RsfS family.</text>
</comment>
<dbReference type="GO" id="GO:0042256">
    <property type="term" value="P:cytosolic ribosome assembly"/>
    <property type="evidence" value="ECO:0007669"/>
    <property type="project" value="UniProtKB-UniRule"/>
</dbReference>
<comment type="caution">
    <text evidence="3">The sequence shown here is derived from an EMBL/GenBank/DDBJ whole genome shotgun (WGS) entry which is preliminary data.</text>
</comment>
<comment type="function">
    <text evidence="2">Functions as a ribosomal silencing factor. Interacts with ribosomal protein uL14 (rplN), blocking formation of intersubunit bridge B8. Prevents association of the 30S and 50S ribosomal subunits and the formation of functional ribosomes, thus repressing translation.</text>
</comment>
<dbReference type="GO" id="GO:0017148">
    <property type="term" value="P:negative regulation of translation"/>
    <property type="evidence" value="ECO:0007669"/>
    <property type="project" value="UniProtKB-UniRule"/>
</dbReference>
<dbReference type="InterPro" id="IPR004394">
    <property type="entry name" value="Iojap/RsfS/C7orf30"/>
</dbReference>
<dbReference type="GO" id="GO:0090071">
    <property type="term" value="P:negative regulation of ribosome biogenesis"/>
    <property type="evidence" value="ECO:0007669"/>
    <property type="project" value="UniProtKB-UniRule"/>
</dbReference>
<comment type="subunit">
    <text evidence="2">Interacts with ribosomal protein uL14 (rplN).</text>
</comment>
<dbReference type="PANTHER" id="PTHR21043:SF0">
    <property type="entry name" value="MITOCHONDRIAL ASSEMBLY OF RIBOSOMAL LARGE SUBUNIT PROTEIN 1"/>
    <property type="match status" value="1"/>
</dbReference>
<keyword evidence="2" id="KW-0678">Repressor</keyword>
<keyword evidence="2" id="KW-0963">Cytoplasm</keyword>
<evidence type="ECO:0000256" key="1">
    <source>
        <dbReference type="ARBA" id="ARBA00010574"/>
    </source>
</evidence>
<reference evidence="3 4" key="1">
    <citation type="journal article" date="2017" name="Syst. Appl. Microbiol.">
        <title>Lebetimonas natsushimae sp. nov., a novel strictly anaerobic, moderately thermophilic chemoautotroph isolated from a deep-sea hydrothermal vent polychaete nest in the Mid-Okinawa Trough.</title>
        <authorList>
            <person name="Nagata R."/>
            <person name="Takaki Y."/>
            <person name="Tame A."/>
            <person name="Nunoura T."/>
            <person name="Muto H."/>
            <person name="Mino S."/>
            <person name="Sawayama S."/>
            <person name="Takai K."/>
            <person name="Nakagawa S."/>
        </authorList>
    </citation>
    <scope>NUCLEOTIDE SEQUENCE [LARGE SCALE GENOMIC DNA]</scope>
    <source>
        <strain evidence="3 4">HS1857</strain>
    </source>
</reference>
<protein>
    <recommendedName>
        <fullName evidence="2">Ribosomal silencing factor RsfS</fullName>
    </recommendedName>
</protein>
<dbReference type="AlphaFoldDB" id="A0A292YET7"/>
<name>A0A292YET7_9BACT</name>
<organism evidence="3 4">
    <name type="scientific">Lebetimonas natsushimae</name>
    <dbReference type="NCBI Taxonomy" id="1936991"/>
    <lineage>
        <taxon>Bacteria</taxon>
        <taxon>Pseudomonadati</taxon>
        <taxon>Campylobacterota</taxon>
        <taxon>Epsilonproteobacteria</taxon>
        <taxon>Nautiliales</taxon>
        <taxon>Nautiliaceae</taxon>
        <taxon>Lebetimonas</taxon>
    </lineage>
</organism>
<evidence type="ECO:0000313" key="4">
    <source>
        <dbReference type="Proteomes" id="UP000217944"/>
    </source>
</evidence>